<protein>
    <submittedName>
        <fullName evidence="3">Uncharacterized protein AlNc14C186G8331</fullName>
    </submittedName>
</protein>
<feature type="region of interest" description="Disordered" evidence="1">
    <location>
        <begin position="396"/>
        <end position="420"/>
    </location>
</feature>
<dbReference type="Pfam" id="PF24101">
    <property type="entry name" value="WHD_GTF3C1"/>
    <property type="match status" value="1"/>
</dbReference>
<reference evidence="3" key="1">
    <citation type="journal article" date="2011" name="PLoS Biol.">
        <title>Gene gain and loss during evolution of obligate parasitism in the white rust pathogen of Arabidopsis thaliana.</title>
        <authorList>
            <person name="Kemen E."/>
            <person name="Gardiner A."/>
            <person name="Schultz-Larsen T."/>
            <person name="Kemen A.C."/>
            <person name="Balmuth A.L."/>
            <person name="Robert-Seilaniantz A."/>
            <person name="Bailey K."/>
            <person name="Holub E."/>
            <person name="Studholme D.J."/>
            <person name="Maclean D."/>
            <person name="Jones J.D."/>
        </authorList>
    </citation>
    <scope>NUCLEOTIDE SEQUENCE</scope>
</reference>
<dbReference type="GO" id="GO:0042791">
    <property type="term" value="P:5S class rRNA transcription by RNA polymerase III"/>
    <property type="evidence" value="ECO:0007669"/>
    <property type="project" value="TreeGrafter"/>
</dbReference>
<dbReference type="HOGENOM" id="CLU_003019_0_0_1"/>
<evidence type="ECO:0000313" key="3">
    <source>
        <dbReference type="EMBL" id="CCA23234.1"/>
    </source>
</evidence>
<feature type="region of interest" description="Disordered" evidence="1">
    <location>
        <begin position="728"/>
        <end position="752"/>
    </location>
</feature>
<feature type="compositionally biased region" description="Polar residues" evidence="1">
    <location>
        <begin position="400"/>
        <end position="409"/>
    </location>
</feature>
<gene>
    <name evidence="3" type="primary">AlNc14C186G8331</name>
    <name evidence="3" type="ORF">ALNC14_093770</name>
</gene>
<organism evidence="3">
    <name type="scientific">Albugo laibachii Nc14</name>
    <dbReference type="NCBI Taxonomy" id="890382"/>
    <lineage>
        <taxon>Eukaryota</taxon>
        <taxon>Sar</taxon>
        <taxon>Stramenopiles</taxon>
        <taxon>Oomycota</taxon>
        <taxon>Peronosporomycetes</taxon>
        <taxon>Albuginales</taxon>
        <taxon>Albuginaceae</taxon>
        <taxon>Albugo</taxon>
    </lineage>
</organism>
<accession>F0WPI6</accession>
<feature type="region of interest" description="Disordered" evidence="1">
    <location>
        <begin position="547"/>
        <end position="566"/>
    </location>
</feature>
<dbReference type="GO" id="GO:0000127">
    <property type="term" value="C:transcription factor TFIIIC complex"/>
    <property type="evidence" value="ECO:0007669"/>
    <property type="project" value="InterPro"/>
</dbReference>
<feature type="compositionally biased region" description="Polar residues" evidence="1">
    <location>
        <begin position="520"/>
        <end position="530"/>
    </location>
</feature>
<dbReference type="PANTHER" id="PTHR15180">
    <property type="entry name" value="GENERAL TRANSCRIPTION FACTOR 3C POLYPEPTIDE 1"/>
    <property type="match status" value="1"/>
</dbReference>
<dbReference type="InterPro" id="IPR044210">
    <property type="entry name" value="Tfc3-like"/>
</dbReference>
<dbReference type="GO" id="GO:0003677">
    <property type="term" value="F:DNA binding"/>
    <property type="evidence" value="ECO:0007669"/>
    <property type="project" value="InterPro"/>
</dbReference>
<sequence>MKLVHHLLTKCLDHIALYGNEGVLVSALFTEVFHDVSSPSFEIQELLWKLLISQAANKVISIHARLSQLTQKGLAPVPTISRDNKKVIKGSIAQLSEKKSFFCCSKLQDDQLDEKASNSSRLAIVKALSILDDVNSVWSNLHVVGCYELRQRALNLPTREMLENFEHSQLNILELIGQSRHFGITFSDLQKKLEAVMLQATEHTYVLAIHDGKLCSKNGHDTSDEGDLYIDSPVVKDLKPAAWNLKKLHYVLDTLVSYHLVVKRILLVYKPTQRKLNILHLPRFADMFHPEMLNKSAEFLIDDISKIRLIQTAINYLQKQVDQSAVLVEMGYKLGLHKRELKLLQTCIAEGNTKNAQNNSKYPLVFFQAVLPSRGKRSKENKLLNCIKYVGTSEDVPGACSQSPTSSSVNEHEGSGIETGSARSKGIFAEIGLIQHLYDYIINSRDRGTTIIDLRNEYCLPGNKMPYKLLGEAVSRYQLVARQELIGKNEGFRFFDRSVTDALDPTTKAHHKVRKEGGQKSISAPEQYTPSKMEEQRTDNKDKLGRITQQQTQNDSTINSRKSVSANNRSMTIKKAIGAEGVQTVEGNRIQRLSHIMERVIKEKAVALLSLKASINALERKLASKRQDTRKAQVIDTRTLHRLVLKLQAESKLKIKKREIQPRSVSGKVKMLHFVILPSEEHNEEILHQFVQSYARDERLRRMHHSQPSNANVILLKDHACHDAISSNLPPASTSTNGLEPCPTKRDSRSQNFSISQPGRIVQYRERKYVKRCEMHMRYRQYRKLGLEVGSIFRSKLLHEFLWKFLNQNTTCRIREISEQGKKNYSKSEHGISGILFPLEEVLHAMPVSLYIKIFAGGSLLSATEFAQLQDVMKSENIFSALPDKLCERIWYREGMRTEKFLGILVDLHLLSPRKFAIADLNDLLAKECNGADVCDTFSRALLANSNDTLFSLHTGNVPIVLSQNKASGGDNEVNILPKIKTCMRVFGYPKEKYSFGFDLPLRFDFTTYDQVTQYWQALKCLCLEKVMAEITTTPEISSAFGLVPRPQPTRSLRMFSEAEWNSNSKKFPATRHLPNHARGIVSRATRKRRSSKEKLTSNSGLKRLRLPEKTAPLLTAPEITKRPKDPCQEVTPLPTRRRRTNRSIYSVWTIQQDGQLQDLYLDYTRTNWRALVPAELKESPDVVYLRRPCLHGLKTNLTELARKLGKTRQDVLQRLKNLCTKPSFLLMLENAKQEVQAERAISKEEKAIITSNELTALFRRAVMMAVCPQEEYIPVIAEKLVCHWRPNDVRLIWRYMWLNYWIVRPRLYAHRARGFVASWQLQNLLKLQPPSYPVSLFLQAADPDSIIEFNENICMDRDTYQRCTFDAETEFPVNAMPGDCALGLSCQVLGSCALKPNLLSDDIGGLAAKESVEEKNLNLSSVEDKEYNNKLRSCGFAAHVTECTSCSDLVVLMHAWQVVVRFRSANTGTPDALEELQTFSTAPLDSSIVNREGIGIRVEWLTSKPRLLAEIKNAIISTTKQRHGEGITFDDLLSCLKVANSTLAEDSKAIAAIHASGHGHRIEELVMDVLNSCVKENALLCVNGYQRQVYVHPKFGNQWLLHPYALTTDQRKLTMERVEFDLSSGVPLYPWSKMNGEINETFLFSIQRKILACLLENPGFSDRHIHRELNRLLTLQDTRDVLEMLVQKSVIYSRGVLPRDGRGHEAHLSTTNSCMLWDRCFKISIEADPTKGAAFDPKVLRLQSSTVDHDRRAIQLHYFPHVDCVQRFGTIAQGLF</sequence>
<evidence type="ECO:0000259" key="2">
    <source>
        <dbReference type="Pfam" id="PF24101"/>
    </source>
</evidence>
<dbReference type="PANTHER" id="PTHR15180:SF1">
    <property type="entry name" value="GENERAL TRANSCRIPTION FACTOR 3C POLYPEPTIDE 1"/>
    <property type="match status" value="1"/>
</dbReference>
<dbReference type="InterPro" id="IPR056467">
    <property type="entry name" value="eWH_GTF3C1"/>
</dbReference>
<name>F0WPI6_9STRA</name>
<evidence type="ECO:0000256" key="1">
    <source>
        <dbReference type="SAM" id="MobiDB-lite"/>
    </source>
</evidence>
<feature type="compositionally biased region" description="Polar residues" evidence="1">
    <location>
        <begin position="728"/>
        <end position="738"/>
    </location>
</feature>
<dbReference type="GO" id="GO:0006384">
    <property type="term" value="P:transcription initiation at RNA polymerase III promoter"/>
    <property type="evidence" value="ECO:0007669"/>
    <property type="project" value="InterPro"/>
</dbReference>
<dbReference type="EMBL" id="FR824231">
    <property type="protein sequence ID" value="CCA23234.1"/>
    <property type="molecule type" value="Genomic_DNA"/>
</dbReference>
<feature type="region of interest" description="Disordered" evidence="1">
    <location>
        <begin position="506"/>
        <end position="539"/>
    </location>
</feature>
<reference evidence="3" key="2">
    <citation type="submission" date="2011-02" db="EMBL/GenBank/DDBJ databases">
        <authorList>
            <person name="MacLean D."/>
        </authorList>
    </citation>
    <scope>NUCLEOTIDE SEQUENCE</scope>
</reference>
<feature type="region of interest" description="Disordered" evidence="1">
    <location>
        <begin position="1067"/>
        <end position="1103"/>
    </location>
</feature>
<proteinExistence type="predicted"/>
<feature type="domain" description="GTF3C1 extended winged-helix" evidence="2">
    <location>
        <begin position="588"/>
        <end position="697"/>
    </location>
</feature>